<feature type="transmembrane region" description="Helical" evidence="9">
    <location>
        <begin position="68"/>
        <end position="86"/>
    </location>
</feature>
<keyword evidence="7" id="KW-0067">ATP-binding</keyword>
<sequence length="652" mass="68355">MRRGHPVAFAGTVSAAGLVVLGLAGVLLGPGGRLDPPIALTVSAAVGFVPVGVFLLRHRPRSRTARLTALTGLAALVGLVAVAWSGTTAGAWLVQWSWWPPLAVAPAVLLTFPDGAAGPRARRASRLLVATGAASSAVLAAAAALAPRTLLTDSRVPLPDPCLPLLVAFAALGAVSALALPVALVVLLRRARAREGAVRAQILWLTPAAGLLCVGLVLDALDVPLALTPAVLALPLGIGAAILEHRLDDLDQVVPRGAVRLTLAVAVLAAYAATLLLVERVTGSVGVGSVLVLAVVAVLLDPARRWLQQRVERLLFGRRDDPYEVLTALGRRMATAAAPEEMLRAGAQAIVETLRLPRATVGVDVDGRDLVVADVGRADTDAVTFPLRREGRRVGELTVWTRRRGDGLGPAERDLLAEVARQAAEAAEAHRLTLALRAAREHLVLTREEERLRLRRDFHDGVGPMIAGVRMQLHAARPRVEGREGAVLDDVLADLGDLGRSVREIVDGLRPAALDLGLEAAVRRAAEAVLAGRDVRVEVAGRVDDLPPAVEVAAYRILAEALNNVARHSGATRVDVCLLRSEDLRVSVRDNGSWLDPAARTGVGTTSMRARAEELGGRLDVVGGPEGTHLEAVLPIGRPVGAPAEDPGTLSR</sequence>
<gene>
    <name evidence="11" type="ORF">JQN70_10470</name>
</gene>
<name>A0ABS2CM10_9MICO</name>
<organism evidence="11 12">
    <name type="scientific">Phycicoccus sonneratiae</name>
    <dbReference type="NCBI Taxonomy" id="2807628"/>
    <lineage>
        <taxon>Bacteria</taxon>
        <taxon>Bacillati</taxon>
        <taxon>Actinomycetota</taxon>
        <taxon>Actinomycetes</taxon>
        <taxon>Micrococcales</taxon>
        <taxon>Intrasporangiaceae</taxon>
        <taxon>Phycicoccus</taxon>
    </lineage>
</organism>
<feature type="transmembrane region" description="Helical" evidence="9">
    <location>
        <begin position="200"/>
        <end position="218"/>
    </location>
</feature>
<accession>A0ABS2CM10</accession>
<evidence type="ECO:0000256" key="5">
    <source>
        <dbReference type="ARBA" id="ARBA00022741"/>
    </source>
</evidence>
<dbReference type="SMART" id="SM00387">
    <property type="entry name" value="HATPase_c"/>
    <property type="match status" value="1"/>
</dbReference>
<evidence type="ECO:0000256" key="1">
    <source>
        <dbReference type="ARBA" id="ARBA00000085"/>
    </source>
</evidence>
<keyword evidence="5" id="KW-0547">Nucleotide-binding</keyword>
<dbReference type="EC" id="2.7.13.3" evidence="2"/>
<feature type="transmembrane region" description="Helical" evidence="9">
    <location>
        <begin position="38"/>
        <end position="56"/>
    </location>
</feature>
<feature type="transmembrane region" description="Helical" evidence="9">
    <location>
        <begin position="166"/>
        <end position="188"/>
    </location>
</feature>
<dbReference type="InterPro" id="IPR050482">
    <property type="entry name" value="Sensor_HK_TwoCompSys"/>
</dbReference>
<dbReference type="CDD" id="cd16917">
    <property type="entry name" value="HATPase_UhpB-NarQ-NarX-like"/>
    <property type="match status" value="1"/>
</dbReference>
<keyword evidence="9" id="KW-0472">Membrane</keyword>
<evidence type="ECO:0000256" key="3">
    <source>
        <dbReference type="ARBA" id="ARBA00022553"/>
    </source>
</evidence>
<keyword evidence="12" id="KW-1185">Reference proteome</keyword>
<dbReference type="Gene3D" id="1.20.5.1930">
    <property type="match status" value="1"/>
</dbReference>
<dbReference type="SUPFAM" id="SSF55781">
    <property type="entry name" value="GAF domain-like"/>
    <property type="match status" value="1"/>
</dbReference>
<feature type="transmembrane region" description="Helical" evidence="9">
    <location>
        <begin position="7"/>
        <end position="26"/>
    </location>
</feature>
<evidence type="ECO:0000313" key="11">
    <source>
        <dbReference type="EMBL" id="MBM6400810.1"/>
    </source>
</evidence>
<feature type="transmembrane region" description="Helical" evidence="9">
    <location>
        <begin position="257"/>
        <end position="278"/>
    </location>
</feature>
<evidence type="ECO:0000256" key="7">
    <source>
        <dbReference type="ARBA" id="ARBA00022840"/>
    </source>
</evidence>
<comment type="catalytic activity">
    <reaction evidence="1">
        <text>ATP + protein L-histidine = ADP + protein N-phospho-L-histidine.</text>
        <dbReference type="EC" id="2.7.13.3"/>
    </reaction>
</comment>
<feature type="transmembrane region" description="Helical" evidence="9">
    <location>
        <begin position="224"/>
        <end position="245"/>
    </location>
</feature>
<evidence type="ECO:0000256" key="9">
    <source>
        <dbReference type="SAM" id="Phobius"/>
    </source>
</evidence>
<protein>
    <recommendedName>
        <fullName evidence="2">histidine kinase</fullName>
        <ecNumber evidence="2">2.7.13.3</ecNumber>
    </recommendedName>
</protein>
<dbReference type="Gene3D" id="3.30.565.10">
    <property type="entry name" value="Histidine kinase-like ATPase, C-terminal domain"/>
    <property type="match status" value="1"/>
</dbReference>
<keyword evidence="4" id="KW-0808">Transferase</keyword>
<dbReference type="InterPro" id="IPR003594">
    <property type="entry name" value="HATPase_dom"/>
</dbReference>
<feature type="domain" description="Histidine kinase/HSP90-like ATPase" evidence="10">
    <location>
        <begin position="549"/>
        <end position="638"/>
    </location>
</feature>
<keyword evidence="3" id="KW-0597">Phosphoprotein</keyword>
<dbReference type="PANTHER" id="PTHR24421">
    <property type="entry name" value="NITRATE/NITRITE SENSOR PROTEIN NARX-RELATED"/>
    <property type="match status" value="1"/>
</dbReference>
<keyword evidence="6" id="KW-0418">Kinase</keyword>
<comment type="caution">
    <text evidence="11">The sequence shown here is derived from an EMBL/GenBank/DDBJ whole genome shotgun (WGS) entry which is preliminary data.</text>
</comment>
<dbReference type="Proteomes" id="UP001430172">
    <property type="component" value="Unassembled WGS sequence"/>
</dbReference>
<feature type="transmembrane region" description="Helical" evidence="9">
    <location>
        <begin position="98"/>
        <end position="115"/>
    </location>
</feature>
<keyword evidence="8" id="KW-0902">Two-component regulatory system</keyword>
<feature type="transmembrane region" description="Helical" evidence="9">
    <location>
        <begin position="284"/>
        <end position="303"/>
    </location>
</feature>
<dbReference type="Pfam" id="PF02518">
    <property type="entry name" value="HATPase_c"/>
    <property type="match status" value="1"/>
</dbReference>
<evidence type="ECO:0000259" key="10">
    <source>
        <dbReference type="SMART" id="SM00387"/>
    </source>
</evidence>
<evidence type="ECO:0000313" key="12">
    <source>
        <dbReference type="Proteomes" id="UP001430172"/>
    </source>
</evidence>
<dbReference type="RefSeq" id="WP_204131288.1">
    <property type="nucleotide sequence ID" value="NZ_JAFDVD010000011.1"/>
</dbReference>
<evidence type="ECO:0000256" key="4">
    <source>
        <dbReference type="ARBA" id="ARBA00022679"/>
    </source>
</evidence>
<reference evidence="11" key="1">
    <citation type="submission" date="2021-02" db="EMBL/GenBank/DDBJ databases">
        <title>Phycicoccus sp. MQZ13P-5T, whole genome shotgun sequence.</title>
        <authorList>
            <person name="Tuo L."/>
        </authorList>
    </citation>
    <scope>NUCLEOTIDE SEQUENCE</scope>
    <source>
        <strain evidence="11">MQZ13P-5</strain>
    </source>
</reference>
<dbReference type="PANTHER" id="PTHR24421:SF10">
    <property type="entry name" value="NITRATE_NITRITE SENSOR PROTEIN NARQ"/>
    <property type="match status" value="1"/>
</dbReference>
<dbReference type="Pfam" id="PF07730">
    <property type="entry name" value="HisKA_3"/>
    <property type="match status" value="1"/>
</dbReference>
<evidence type="ECO:0000256" key="8">
    <source>
        <dbReference type="ARBA" id="ARBA00023012"/>
    </source>
</evidence>
<dbReference type="EMBL" id="JAFDVD010000011">
    <property type="protein sequence ID" value="MBM6400810.1"/>
    <property type="molecule type" value="Genomic_DNA"/>
</dbReference>
<feature type="transmembrane region" description="Helical" evidence="9">
    <location>
        <begin position="127"/>
        <end position="146"/>
    </location>
</feature>
<dbReference type="SUPFAM" id="SSF55874">
    <property type="entry name" value="ATPase domain of HSP90 chaperone/DNA topoisomerase II/histidine kinase"/>
    <property type="match status" value="1"/>
</dbReference>
<evidence type="ECO:0000256" key="6">
    <source>
        <dbReference type="ARBA" id="ARBA00022777"/>
    </source>
</evidence>
<dbReference type="InterPro" id="IPR011712">
    <property type="entry name" value="Sig_transdc_His_kin_sub3_dim/P"/>
</dbReference>
<evidence type="ECO:0000256" key="2">
    <source>
        <dbReference type="ARBA" id="ARBA00012438"/>
    </source>
</evidence>
<proteinExistence type="predicted"/>
<keyword evidence="9" id="KW-0812">Transmembrane</keyword>
<dbReference type="InterPro" id="IPR036890">
    <property type="entry name" value="HATPase_C_sf"/>
</dbReference>
<keyword evidence="9" id="KW-1133">Transmembrane helix</keyword>